<dbReference type="eggNOG" id="arCOG02845">
    <property type="taxonomic scope" value="Archaea"/>
</dbReference>
<evidence type="ECO:0000313" key="11">
    <source>
        <dbReference type="EMBL" id="ACV10639.1"/>
    </source>
</evidence>
<evidence type="ECO:0000256" key="4">
    <source>
        <dbReference type="ARBA" id="ARBA00022723"/>
    </source>
</evidence>
<dbReference type="InterPro" id="IPR001623">
    <property type="entry name" value="DnaJ_domain"/>
</dbReference>
<dbReference type="NCBIfam" id="NF041393">
    <property type="entry name" value="Frdxn_Halo"/>
    <property type="match status" value="1"/>
</dbReference>
<dbReference type="KEGG" id="hut:Huta_0452"/>
<dbReference type="PROSITE" id="PS51085">
    <property type="entry name" value="2FE2S_FER_2"/>
    <property type="match status" value="1"/>
</dbReference>
<dbReference type="InterPro" id="IPR036869">
    <property type="entry name" value="J_dom_sf"/>
</dbReference>
<feature type="domain" description="2Fe-2S ferredoxin-type" evidence="10">
    <location>
        <begin position="99"/>
        <end position="189"/>
    </location>
</feature>
<dbReference type="InterPro" id="IPR036010">
    <property type="entry name" value="2Fe-2S_ferredoxin-like_sf"/>
</dbReference>
<dbReference type="Proteomes" id="UP000002071">
    <property type="component" value="Chromosome"/>
</dbReference>
<evidence type="ECO:0000259" key="9">
    <source>
        <dbReference type="PROSITE" id="PS50076"/>
    </source>
</evidence>
<keyword evidence="12" id="KW-1185">Reference proteome</keyword>
<dbReference type="RefSeq" id="WP_012795516.1">
    <property type="nucleotide sequence ID" value="NC_013158.1"/>
</dbReference>
<dbReference type="Gene3D" id="3.10.20.30">
    <property type="match status" value="1"/>
</dbReference>
<name>C7NS32_HALUD</name>
<organism evidence="11 12">
    <name type="scientific">Halorhabdus utahensis (strain DSM 12940 / JCM 11049 / AX-2)</name>
    <dbReference type="NCBI Taxonomy" id="519442"/>
    <lineage>
        <taxon>Archaea</taxon>
        <taxon>Methanobacteriati</taxon>
        <taxon>Methanobacteriota</taxon>
        <taxon>Stenosarchaea group</taxon>
        <taxon>Halobacteria</taxon>
        <taxon>Halobacteriales</taxon>
        <taxon>Haloarculaceae</taxon>
        <taxon>Halorhabdus</taxon>
    </lineage>
</organism>
<comment type="similarity">
    <text evidence="1">Belongs to the 2Fe2S plant-type ferredoxin family.</text>
</comment>
<evidence type="ECO:0000259" key="10">
    <source>
        <dbReference type="PROSITE" id="PS51085"/>
    </source>
</evidence>
<dbReference type="InterPro" id="IPR001041">
    <property type="entry name" value="2Fe-2S_ferredoxin-type"/>
</dbReference>
<dbReference type="PROSITE" id="PS50076">
    <property type="entry name" value="DNAJ_2"/>
    <property type="match status" value="1"/>
</dbReference>
<evidence type="ECO:0000313" key="12">
    <source>
        <dbReference type="Proteomes" id="UP000002071"/>
    </source>
</evidence>
<keyword evidence="5" id="KW-0249">Electron transport</keyword>
<dbReference type="CDD" id="cd00207">
    <property type="entry name" value="fer2"/>
    <property type="match status" value="1"/>
</dbReference>
<dbReference type="PANTHER" id="PTHR43112:SF3">
    <property type="entry name" value="FERREDOXIN-2, CHLOROPLASTIC"/>
    <property type="match status" value="1"/>
</dbReference>
<reference evidence="11 12" key="1">
    <citation type="journal article" date="2009" name="Stand. Genomic Sci.">
        <title>Complete genome sequence of Halorhabdus utahensis type strain (AX-2).</title>
        <authorList>
            <person name="Anderson I."/>
            <person name="Tindall B.J."/>
            <person name="Pomrenke H."/>
            <person name="Goker M."/>
            <person name="Lapidus A."/>
            <person name="Nolan M."/>
            <person name="Copeland A."/>
            <person name="Glavina Del Rio T."/>
            <person name="Chen F."/>
            <person name="Tice H."/>
            <person name="Cheng J.F."/>
            <person name="Lucas S."/>
            <person name="Chertkov O."/>
            <person name="Bruce D."/>
            <person name="Brettin T."/>
            <person name="Detter J.C."/>
            <person name="Han C."/>
            <person name="Goodwin L."/>
            <person name="Land M."/>
            <person name="Hauser L."/>
            <person name="Chang Y.J."/>
            <person name="Jeffries C.D."/>
            <person name="Pitluck S."/>
            <person name="Pati A."/>
            <person name="Mavromatis K."/>
            <person name="Ivanova N."/>
            <person name="Ovchinnikova G."/>
            <person name="Chen A."/>
            <person name="Palaniappan K."/>
            <person name="Chain P."/>
            <person name="Rohde M."/>
            <person name="Bristow J."/>
            <person name="Eisen J.A."/>
            <person name="Markowitz V."/>
            <person name="Hugenholtz P."/>
            <person name="Kyrpides N.C."/>
            <person name="Klenk H.P."/>
        </authorList>
    </citation>
    <scope>NUCLEOTIDE SEQUENCE [LARGE SCALE GENOMIC DNA]</scope>
    <source>
        <strain evidence="12">DSM 12940 / JCM 11049 / AX-2</strain>
    </source>
</reference>
<dbReference type="InterPro" id="IPR053441">
    <property type="entry name" value="2Fe2S_Ferredoxin"/>
</dbReference>
<gene>
    <name evidence="11" type="ordered locus">Huta_0452</name>
</gene>
<dbReference type="Pfam" id="PF00111">
    <property type="entry name" value="Fer2"/>
    <property type="match status" value="1"/>
</dbReference>
<dbReference type="PANTHER" id="PTHR43112">
    <property type="entry name" value="FERREDOXIN"/>
    <property type="match status" value="1"/>
</dbReference>
<dbReference type="Pfam" id="PF00226">
    <property type="entry name" value="DnaJ"/>
    <property type="match status" value="1"/>
</dbReference>
<evidence type="ECO:0000256" key="1">
    <source>
        <dbReference type="ARBA" id="ARBA00007874"/>
    </source>
</evidence>
<evidence type="ECO:0000256" key="7">
    <source>
        <dbReference type="ARBA" id="ARBA00023014"/>
    </source>
</evidence>
<evidence type="ECO:0000256" key="2">
    <source>
        <dbReference type="ARBA" id="ARBA00022448"/>
    </source>
</evidence>
<dbReference type="PROSITE" id="PS00197">
    <property type="entry name" value="2FE2S_FER_1"/>
    <property type="match status" value="1"/>
</dbReference>
<dbReference type="SUPFAM" id="SSF54292">
    <property type="entry name" value="2Fe-2S ferredoxin-like"/>
    <property type="match status" value="1"/>
</dbReference>
<comment type="cofactor">
    <cofactor evidence="8">
        <name>[2Fe-2S] cluster</name>
        <dbReference type="ChEBI" id="CHEBI:190135"/>
    </cofactor>
</comment>
<sequence length="209" mass="22542">MPSPYQILEIDRAASEDAIHRAYRRRVKEAHPDQGGSAAEFQAVQTAYEALLSEFHEGSDDGARLDRSAGPVSVEYLDYDVLDDQGWTLDDGSLFGKAADAGLDATDYGTFSVTPERTLLESAEATGHEWPYSCRGGACANCAVAVCRGELSQPVNHILPADAIDRGIRLSCVGKPITDDLAVVYNVKHLPSIADLRLPPRPADSRGID</sequence>
<dbReference type="GeneID" id="8382719"/>
<dbReference type="GO" id="GO:0046872">
    <property type="term" value="F:metal ion binding"/>
    <property type="evidence" value="ECO:0007669"/>
    <property type="project" value="UniProtKB-KW"/>
</dbReference>
<keyword evidence="6" id="KW-0408">Iron</keyword>
<evidence type="ECO:0000256" key="3">
    <source>
        <dbReference type="ARBA" id="ARBA00022714"/>
    </source>
</evidence>
<dbReference type="STRING" id="519442.Huta_0452"/>
<keyword evidence="11" id="KW-0346">Stress response</keyword>
<dbReference type="SUPFAM" id="SSF46565">
    <property type="entry name" value="Chaperone J-domain"/>
    <property type="match status" value="1"/>
</dbReference>
<dbReference type="HOGENOM" id="CLU_1264540_0_0_2"/>
<protein>
    <submittedName>
        <fullName evidence="11">Heat shock protein DnaJ domain protein</fullName>
    </submittedName>
</protein>
<dbReference type="CDD" id="cd06257">
    <property type="entry name" value="DnaJ"/>
    <property type="match status" value="1"/>
</dbReference>
<evidence type="ECO:0000256" key="5">
    <source>
        <dbReference type="ARBA" id="ARBA00022982"/>
    </source>
</evidence>
<dbReference type="AlphaFoldDB" id="C7NS32"/>
<keyword evidence="3" id="KW-0001">2Fe-2S</keyword>
<keyword evidence="4" id="KW-0479">Metal-binding</keyword>
<dbReference type="SMART" id="SM00271">
    <property type="entry name" value="DnaJ"/>
    <property type="match status" value="1"/>
</dbReference>
<proteinExistence type="inferred from homology"/>
<dbReference type="InterPro" id="IPR006058">
    <property type="entry name" value="2Fe2S_fd_BS"/>
</dbReference>
<dbReference type="EMBL" id="CP001687">
    <property type="protein sequence ID" value="ACV10639.1"/>
    <property type="molecule type" value="Genomic_DNA"/>
</dbReference>
<accession>C7NS32</accession>
<evidence type="ECO:0000256" key="8">
    <source>
        <dbReference type="ARBA" id="ARBA00034078"/>
    </source>
</evidence>
<evidence type="ECO:0000256" key="6">
    <source>
        <dbReference type="ARBA" id="ARBA00023004"/>
    </source>
</evidence>
<feature type="domain" description="J" evidence="9">
    <location>
        <begin position="3"/>
        <end position="69"/>
    </location>
</feature>
<dbReference type="Gene3D" id="1.10.287.110">
    <property type="entry name" value="DnaJ domain"/>
    <property type="match status" value="1"/>
</dbReference>
<dbReference type="InterPro" id="IPR012675">
    <property type="entry name" value="Beta-grasp_dom_sf"/>
</dbReference>
<keyword evidence="7" id="KW-0411">Iron-sulfur</keyword>
<dbReference type="OrthoDB" id="213270at2157"/>
<dbReference type="GO" id="GO:0051537">
    <property type="term" value="F:2 iron, 2 sulfur cluster binding"/>
    <property type="evidence" value="ECO:0007669"/>
    <property type="project" value="UniProtKB-KW"/>
</dbReference>
<keyword evidence="2" id="KW-0813">Transport</keyword>